<feature type="compositionally biased region" description="Basic and acidic residues" evidence="1">
    <location>
        <begin position="483"/>
        <end position="496"/>
    </location>
</feature>
<feature type="region of interest" description="Disordered" evidence="1">
    <location>
        <begin position="473"/>
        <end position="496"/>
    </location>
</feature>
<dbReference type="AlphaFoldDB" id="A0A0F9JF31"/>
<dbReference type="InterPro" id="IPR046453">
    <property type="entry name" value="GpA_ATPase"/>
</dbReference>
<feature type="domain" description="Phage terminase large subunit GpA ATPase" evidence="2">
    <location>
        <begin position="2"/>
        <end position="198"/>
    </location>
</feature>
<reference evidence="3" key="1">
    <citation type="journal article" date="2015" name="Nature">
        <title>Complex archaea that bridge the gap between prokaryotes and eukaryotes.</title>
        <authorList>
            <person name="Spang A."/>
            <person name="Saw J.H."/>
            <person name="Jorgensen S.L."/>
            <person name="Zaremba-Niedzwiedzka K."/>
            <person name="Martijn J."/>
            <person name="Lind A.E."/>
            <person name="van Eijk R."/>
            <person name="Schleper C."/>
            <person name="Guy L."/>
            <person name="Ettema T.J."/>
        </authorList>
    </citation>
    <scope>NUCLEOTIDE SEQUENCE</scope>
</reference>
<dbReference type="Pfam" id="PF05876">
    <property type="entry name" value="GpA_ATPase"/>
    <property type="match status" value="1"/>
</dbReference>
<dbReference type="GO" id="GO:0016887">
    <property type="term" value="F:ATP hydrolysis activity"/>
    <property type="evidence" value="ECO:0007669"/>
    <property type="project" value="InterPro"/>
</dbReference>
<comment type="caution">
    <text evidence="3">The sequence shown here is derived from an EMBL/GenBank/DDBJ whole genome shotgun (WGS) entry which is preliminary data.</text>
</comment>
<gene>
    <name evidence="3" type="ORF">LCGC14_1462900</name>
</gene>
<evidence type="ECO:0000256" key="1">
    <source>
        <dbReference type="SAM" id="MobiDB-lite"/>
    </source>
</evidence>
<sequence length="496" mass="56550">MGFTEVAILWAIHACLFGKFPAGLGVVFPTVDSVIKYAKERWGPMISLNYEALGKYVSGDSAEQKRIGGTMINFRGARSTHTIEESKKSSIGAKQFRADALIFDEKDEMEPNMVSMFYKRLGHAEADGVKGRAYIRALSTPSIPGWGIEKDYDQGSQHIWMIRCPACNKETCLDLTFPDCLHQKDDGTVVRLCPGCRRTELDPRTGKWIAQYEKRDIITRWISRLNTDYADLKMILDCYQYPHKYDGGLQELYNSELARGYVASENKLELEEVYACCSWDALQAAHKGPTCVGVDVGKYFHVTVAIRPNDGILKIIHLTRVTEIEDVREICLRFNAGCVVMDLEPETRTARRFQKAMDIPVWLCDEQGTRKKPDGWHDDDMLLAVNRTEKCDMVVQEVRTMGMIILPRRCEEVEIFARELSNICKVRQEEKLTGSVKYTWKKLGDDHYFHSLLFCIMASDHIPVVTDKRMRSSWGGQQQTHAETGDRAWDEQIKGG</sequence>
<organism evidence="3">
    <name type="scientific">marine sediment metagenome</name>
    <dbReference type="NCBI Taxonomy" id="412755"/>
    <lineage>
        <taxon>unclassified sequences</taxon>
        <taxon>metagenomes</taxon>
        <taxon>ecological metagenomes</taxon>
    </lineage>
</organism>
<dbReference type="EMBL" id="LAZR01010206">
    <property type="protein sequence ID" value="KKM68233.1"/>
    <property type="molecule type" value="Genomic_DNA"/>
</dbReference>
<protein>
    <recommendedName>
        <fullName evidence="2">Phage terminase large subunit GpA ATPase domain-containing protein</fullName>
    </recommendedName>
</protein>
<proteinExistence type="predicted"/>
<name>A0A0F9JF31_9ZZZZ</name>
<evidence type="ECO:0000313" key="3">
    <source>
        <dbReference type="EMBL" id="KKM68233.1"/>
    </source>
</evidence>
<evidence type="ECO:0000259" key="2">
    <source>
        <dbReference type="Pfam" id="PF05876"/>
    </source>
</evidence>
<accession>A0A0F9JF31</accession>